<proteinExistence type="predicted"/>
<comment type="caution">
    <text evidence="1">The sequence shown here is derived from an EMBL/GenBank/DDBJ whole genome shotgun (WGS) entry which is preliminary data.</text>
</comment>
<organism evidence="1 2">
    <name type="scientific">Pistacia integerrima</name>
    <dbReference type="NCBI Taxonomy" id="434235"/>
    <lineage>
        <taxon>Eukaryota</taxon>
        <taxon>Viridiplantae</taxon>
        <taxon>Streptophyta</taxon>
        <taxon>Embryophyta</taxon>
        <taxon>Tracheophyta</taxon>
        <taxon>Spermatophyta</taxon>
        <taxon>Magnoliopsida</taxon>
        <taxon>eudicotyledons</taxon>
        <taxon>Gunneridae</taxon>
        <taxon>Pentapetalae</taxon>
        <taxon>rosids</taxon>
        <taxon>malvids</taxon>
        <taxon>Sapindales</taxon>
        <taxon>Anacardiaceae</taxon>
        <taxon>Pistacia</taxon>
    </lineage>
</organism>
<name>A0ACC0YU31_9ROSI</name>
<keyword evidence="2" id="KW-1185">Reference proteome</keyword>
<dbReference type="EMBL" id="CM047740">
    <property type="protein sequence ID" value="KAJ0041013.1"/>
    <property type="molecule type" value="Genomic_DNA"/>
</dbReference>
<evidence type="ECO:0000313" key="1">
    <source>
        <dbReference type="EMBL" id="KAJ0041013.1"/>
    </source>
</evidence>
<protein>
    <submittedName>
        <fullName evidence="1">Uncharacterized protein</fullName>
    </submittedName>
</protein>
<accession>A0ACC0YU31</accession>
<reference evidence="2" key="1">
    <citation type="journal article" date="2023" name="G3 (Bethesda)">
        <title>Genome assembly and association tests identify interacting loci associated with vigor, precocity, and sex in interspecific pistachio rootstocks.</title>
        <authorList>
            <person name="Palmer W."/>
            <person name="Jacygrad E."/>
            <person name="Sagayaradj S."/>
            <person name="Cavanaugh K."/>
            <person name="Han R."/>
            <person name="Bertier L."/>
            <person name="Beede B."/>
            <person name="Kafkas S."/>
            <person name="Golino D."/>
            <person name="Preece J."/>
            <person name="Michelmore R."/>
        </authorList>
    </citation>
    <scope>NUCLEOTIDE SEQUENCE [LARGE SCALE GENOMIC DNA]</scope>
</reference>
<evidence type="ECO:0000313" key="2">
    <source>
        <dbReference type="Proteomes" id="UP001163603"/>
    </source>
</evidence>
<dbReference type="Proteomes" id="UP001163603">
    <property type="component" value="Chromosome 5"/>
</dbReference>
<gene>
    <name evidence="1" type="ORF">Pint_28054</name>
</gene>
<sequence length="791" mass="87466">MEIAVDDFYNLTGNKLALELRDLSGVPANAILHTIDLMKNRRVNAIVGTLTWQEAALVNETENPSETVPIVSLGTAAVSPFKLSIPTRRVIHMGDDISTHMRCIGAIIDYFQWQKVTVIYEDRSSYTADSSIITLLSDVLQDIGAELECFSAFPVLSSLLDPKTTIQEELRKLMNKQSRVFIVAQASLSFTALLFEQAKQMGMMDKGHVWIISDGITSLLDSVNSSLITSMEARFRRKFLSEYPDEEENPDPSIFALRAYDAFLAIGKATEKRTLTVSSLLSNILSSNFTDLSGVVHFRDNHRIMRIPAFRIDEKVESNASSEVLDSVFWSGGSFLVPTGLMKLSLSVSSGKPLRVMVPVNSNFSEYVTTSVTNTTDFSGLAIDIFNAIVERLPYSLAYEFIPFSDGSYDRMVEMVHQKYIDAAVGDIEITANRSRLVDFTQPYIDSALVMVVTTKTDKSQEAWVFMRPFTKGMWCLMAAMSVFTGFVVWLIEHKTNDEFNGSPVQQFGKVLWFSFTTLYLGQRDSLANNLSRLVMVPWLFLILIVTASFTANLTSMIITSRLVPSSVEVGYLRSTNAAVGCDGGPLSLVYLQNVLGFKAENINIMFSVDEYAEALTSGRIEAVFLLSPYAKILLMKYCKRFTLSGPSYNLGDSSLSSDLSEAIQNLTESGSLQQLEDQMLSLLNCSILETDSTGDQSLGPTPFSGLFILSGGVSVVALLIIIAGSLKTHYQRMNNFQVTLMETKIWRLAAMALTKNGIRTAPTSTSQENSAQAAQQIDDNNALQLVKVTP</sequence>